<sequence>MENGALRPTGKTKKTKTCSTSNSSNNNSSRGNSNKAKKWVAKTLKQHRGSLLKELDVNKVLPHLVYHRVFSLGEYKEILGHQSQAKQAEVFLDKLSSKGPTAFSAFCSVLEEVNPHLLTCLLLDHEDSEMVKVFCRSQRCEGGRAMPLPRQSQSLPRQQDLSHVPLFWNHPLLQNR</sequence>
<comment type="caution">
    <text evidence="3">The sequence shown here is derived from an EMBL/GenBank/DDBJ whole genome shotgun (WGS) entry which is preliminary data.</text>
</comment>
<dbReference type="InterPro" id="IPR037939">
    <property type="entry name" value="CRADD"/>
</dbReference>
<dbReference type="PANTHER" id="PTHR15034">
    <property type="entry name" value="DEATH DOMAIN-CONTAINING PROTEIN CRADD"/>
    <property type="match status" value="1"/>
</dbReference>
<dbReference type="CDD" id="cd01671">
    <property type="entry name" value="CARD"/>
    <property type="match status" value="1"/>
</dbReference>
<evidence type="ECO:0000256" key="1">
    <source>
        <dbReference type="SAM" id="MobiDB-lite"/>
    </source>
</evidence>
<dbReference type="Pfam" id="PF00619">
    <property type="entry name" value="CARD"/>
    <property type="match status" value="1"/>
</dbReference>
<dbReference type="SUPFAM" id="SSF47986">
    <property type="entry name" value="DEATH domain"/>
    <property type="match status" value="1"/>
</dbReference>
<gene>
    <name evidence="3" type="ORF">ACEWY4_026639</name>
</gene>
<evidence type="ECO:0000313" key="3">
    <source>
        <dbReference type="EMBL" id="KAL2077135.1"/>
    </source>
</evidence>
<evidence type="ECO:0000259" key="2">
    <source>
        <dbReference type="PROSITE" id="PS50209"/>
    </source>
</evidence>
<dbReference type="Proteomes" id="UP001591681">
    <property type="component" value="Unassembled WGS sequence"/>
</dbReference>
<proteinExistence type="predicted"/>
<dbReference type="Gene3D" id="1.10.533.10">
    <property type="entry name" value="Death Domain, Fas"/>
    <property type="match status" value="1"/>
</dbReference>
<organism evidence="3 4">
    <name type="scientific">Coilia grayii</name>
    <name type="common">Gray's grenadier anchovy</name>
    <dbReference type="NCBI Taxonomy" id="363190"/>
    <lineage>
        <taxon>Eukaryota</taxon>
        <taxon>Metazoa</taxon>
        <taxon>Chordata</taxon>
        <taxon>Craniata</taxon>
        <taxon>Vertebrata</taxon>
        <taxon>Euteleostomi</taxon>
        <taxon>Actinopterygii</taxon>
        <taxon>Neopterygii</taxon>
        <taxon>Teleostei</taxon>
        <taxon>Clupei</taxon>
        <taxon>Clupeiformes</taxon>
        <taxon>Clupeoidei</taxon>
        <taxon>Engraulidae</taxon>
        <taxon>Coilinae</taxon>
        <taxon>Coilia</taxon>
    </lineage>
</organism>
<name>A0ABD1IQ47_9TELE</name>
<keyword evidence="4" id="KW-1185">Reference proteome</keyword>
<accession>A0ABD1IQ47</accession>
<feature type="domain" description="CARD" evidence="2">
    <location>
        <begin position="36"/>
        <end position="125"/>
    </location>
</feature>
<dbReference type="AlphaFoldDB" id="A0ABD1IQ47"/>
<dbReference type="InterPro" id="IPR011029">
    <property type="entry name" value="DEATH-like_dom_sf"/>
</dbReference>
<dbReference type="EMBL" id="JBHFQA010000024">
    <property type="protein sequence ID" value="KAL2077135.1"/>
    <property type="molecule type" value="Genomic_DNA"/>
</dbReference>
<dbReference type="PROSITE" id="PS50209">
    <property type="entry name" value="CARD"/>
    <property type="match status" value="1"/>
</dbReference>
<evidence type="ECO:0000313" key="4">
    <source>
        <dbReference type="Proteomes" id="UP001591681"/>
    </source>
</evidence>
<feature type="region of interest" description="Disordered" evidence="1">
    <location>
        <begin position="1"/>
        <end position="37"/>
    </location>
</feature>
<protein>
    <recommendedName>
        <fullName evidence="2">CARD domain-containing protein</fullName>
    </recommendedName>
</protein>
<dbReference type="PANTHER" id="PTHR15034:SF5">
    <property type="entry name" value="DEATH DOMAIN-CONTAINING PROTEIN CRADD"/>
    <property type="match status" value="1"/>
</dbReference>
<dbReference type="InterPro" id="IPR001315">
    <property type="entry name" value="CARD"/>
</dbReference>
<reference evidence="3 4" key="1">
    <citation type="submission" date="2024-09" db="EMBL/GenBank/DDBJ databases">
        <title>A chromosome-level genome assembly of Gray's grenadier anchovy, Coilia grayii.</title>
        <authorList>
            <person name="Fu Z."/>
        </authorList>
    </citation>
    <scope>NUCLEOTIDE SEQUENCE [LARGE SCALE GENOMIC DNA]</scope>
    <source>
        <strain evidence="3">G4</strain>
        <tissue evidence="3">Muscle</tissue>
    </source>
</reference>
<feature type="compositionally biased region" description="Low complexity" evidence="1">
    <location>
        <begin position="17"/>
        <end position="34"/>
    </location>
</feature>